<reference evidence="8" key="1">
    <citation type="submission" date="2021-04" db="EMBL/GenBank/DDBJ databases">
        <authorList>
            <person name="Cornetti L."/>
        </authorList>
    </citation>
    <scope>NUCLEOTIDE SEQUENCE</scope>
</reference>
<accession>A0A9N6WT06</accession>
<dbReference type="Gene3D" id="3.60.21.60">
    <property type="match status" value="2"/>
</dbReference>
<evidence type="ECO:0000256" key="4">
    <source>
        <dbReference type="ARBA" id="ARBA00022705"/>
    </source>
</evidence>
<dbReference type="PANTHER" id="PTHR23061">
    <property type="entry name" value="DNA POLYMERASE 2 ALPHA 70 KDA SUBUNIT"/>
    <property type="match status" value="1"/>
</dbReference>
<comment type="subcellular location">
    <subcellularLocation>
        <location evidence="1">Nucleus</location>
    </subcellularLocation>
</comment>
<sequence>MISKSFFRPRPLPRPLGNCGISMKSESASNLRSLARRGSFVLSLPTLLLSELALLEVPGFPLEKRILRRYNSIKYMKMENQVYKNWIRFFDLLNDFGTFGITINPAVTQKCSELLAKYKITSETLVDSWVAFSTTKYAVPKMMTCYALTERLSKRKGRTLPSSDWSLAVGSIFCIFHKNPTFTKIVVDAVTTPSLNPTPKTDISFSGALNIMVACGPFTLCDDLDFAPMQDLIDRISSGHPHLVILLGPFLDTRNKKIESADLERTYQEEFDLFMDKLQAAILNSVQVVMIPSWRDVHYHTVYPTAPFQSKKAQPNFHFFSDPCILNVSGVFIALTSTDILFHLSKEEIAVTPQGSDRLGRLVTHLFSQQSFYPLHPAAEEMSIDLEHCDKHCKLPFPPHLLIVPSDLRHFIKNVEGCVVVNTERLVKGPSGGTYARLQVTGEESSVQIKGEIVRI</sequence>
<proteinExistence type="inferred from homology"/>
<evidence type="ECO:0000313" key="8">
    <source>
        <dbReference type="EMBL" id="CAG4642586.1"/>
    </source>
</evidence>
<keyword evidence="4" id="KW-0235">DNA replication</keyword>
<dbReference type="GO" id="GO:0006270">
    <property type="term" value="P:DNA replication initiation"/>
    <property type="evidence" value="ECO:0007669"/>
    <property type="project" value="TreeGrafter"/>
</dbReference>
<dbReference type="Pfam" id="PF08418">
    <property type="entry name" value="Pol_alpha_B_N"/>
    <property type="match status" value="1"/>
</dbReference>
<dbReference type="EMBL" id="OC985931">
    <property type="protein sequence ID" value="CAG4642586.1"/>
    <property type="molecule type" value="Genomic_DNA"/>
</dbReference>
<keyword evidence="5" id="KW-0539">Nucleus</keyword>
<evidence type="ECO:0000256" key="3">
    <source>
        <dbReference type="ARBA" id="ARBA00018596"/>
    </source>
</evidence>
<evidence type="ECO:0000256" key="2">
    <source>
        <dbReference type="ARBA" id="ARBA00007299"/>
    </source>
</evidence>
<dbReference type="GO" id="GO:0003677">
    <property type="term" value="F:DNA binding"/>
    <property type="evidence" value="ECO:0007669"/>
    <property type="project" value="InterPro"/>
</dbReference>
<dbReference type="InterPro" id="IPR013627">
    <property type="entry name" value="Pol_alpha_B_N"/>
</dbReference>
<dbReference type="InterPro" id="IPR016722">
    <property type="entry name" value="DNA_pol_alpha_bsu"/>
</dbReference>
<dbReference type="PANTHER" id="PTHR23061:SF12">
    <property type="entry name" value="DNA POLYMERASE ALPHA SUBUNIT B"/>
    <property type="match status" value="1"/>
</dbReference>
<evidence type="ECO:0000256" key="5">
    <source>
        <dbReference type="ARBA" id="ARBA00023242"/>
    </source>
</evidence>
<dbReference type="FunFam" id="3.60.21.60:FF:000003">
    <property type="entry name" value="DNA polymerase alpha subunit B"/>
    <property type="match status" value="1"/>
</dbReference>
<gene>
    <name evidence="8" type="primary">EOG090X07VJ</name>
</gene>
<dbReference type="Pfam" id="PF04042">
    <property type="entry name" value="DNA_pol_E_B"/>
    <property type="match status" value="1"/>
</dbReference>
<comment type="similarity">
    <text evidence="2">Belongs to the DNA polymerase alpha subunit B family.</text>
</comment>
<name>A0A9N6WT06_9CRUS</name>
<feature type="domain" description="DNA polymerase alpha/delta/epsilon subunit B" evidence="6">
    <location>
        <begin position="211"/>
        <end position="413"/>
    </location>
</feature>
<dbReference type="AlphaFoldDB" id="A0A9N6WT06"/>
<dbReference type="InterPro" id="IPR043034">
    <property type="entry name" value="DNA_pol_alpha_B_N_sf"/>
</dbReference>
<protein>
    <recommendedName>
        <fullName evidence="3">DNA polymerase alpha subunit B</fullName>
    </recommendedName>
</protein>
<evidence type="ECO:0000259" key="7">
    <source>
        <dbReference type="Pfam" id="PF08418"/>
    </source>
</evidence>
<organism evidence="8">
    <name type="scientific">Evadne anonyx</name>
    <dbReference type="NCBI Taxonomy" id="141404"/>
    <lineage>
        <taxon>Eukaryota</taxon>
        <taxon>Metazoa</taxon>
        <taxon>Ecdysozoa</taxon>
        <taxon>Arthropoda</taxon>
        <taxon>Crustacea</taxon>
        <taxon>Branchiopoda</taxon>
        <taxon>Diplostraca</taxon>
        <taxon>Cladocera</taxon>
        <taxon>Onychopoda</taxon>
        <taxon>Podonidae</taxon>
        <taxon>Evadne</taxon>
    </lineage>
</organism>
<dbReference type="Gene3D" id="1.10.8.530">
    <property type="entry name" value="DNA polymerase alpha-primase, subunit B, N-terminal domain"/>
    <property type="match status" value="1"/>
</dbReference>
<feature type="domain" description="DNA polymerase alpha subunit B N-terminal" evidence="7">
    <location>
        <begin position="92"/>
        <end position="137"/>
    </location>
</feature>
<dbReference type="GO" id="GO:0005658">
    <property type="term" value="C:alpha DNA polymerase:primase complex"/>
    <property type="evidence" value="ECO:0007669"/>
    <property type="project" value="TreeGrafter"/>
</dbReference>
<evidence type="ECO:0000256" key="1">
    <source>
        <dbReference type="ARBA" id="ARBA00004123"/>
    </source>
</evidence>
<dbReference type="InterPro" id="IPR007185">
    <property type="entry name" value="DNA_pol_a/d/e_bsu"/>
</dbReference>
<evidence type="ECO:0000259" key="6">
    <source>
        <dbReference type="Pfam" id="PF04042"/>
    </source>
</evidence>